<dbReference type="InterPro" id="IPR032282">
    <property type="entry name" value="HAGH_C"/>
</dbReference>
<dbReference type="GO" id="GO:0031123">
    <property type="term" value="P:RNA 3'-end processing"/>
    <property type="evidence" value="ECO:0007669"/>
    <property type="project" value="UniProtKB-ARBA"/>
</dbReference>
<evidence type="ECO:0000256" key="1">
    <source>
        <dbReference type="ARBA" id="ARBA00001623"/>
    </source>
</evidence>
<dbReference type="HAMAP" id="MF_01374">
    <property type="entry name" value="Glyoxalase_2"/>
    <property type="match status" value="1"/>
</dbReference>
<name>A0A026WKI4_OOCBI</name>
<comment type="cofactor">
    <cofactor evidence="2">
        <name>Zn(2+)</name>
        <dbReference type="ChEBI" id="CHEBI:29105"/>
    </cofactor>
</comment>
<evidence type="ECO:0000313" key="12">
    <source>
        <dbReference type="EMBL" id="RLU17787.1"/>
    </source>
</evidence>
<protein>
    <recommendedName>
        <fullName evidence="5">hydroxyacylglutathione hydrolase</fullName>
        <ecNumber evidence="5">3.1.2.6</ecNumber>
    </recommendedName>
    <alternativeName>
        <fullName evidence="9">Glyoxalase II</fullName>
    </alternativeName>
</protein>
<gene>
    <name evidence="12" type="ORF">DMN91_010024</name>
    <name evidence="11" type="ORF">X777_03114</name>
</gene>
<evidence type="ECO:0000256" key="4">
    <source>
        <dbReference type="ARBA" id="ARBA00006759"/>
    </source>
</evidence>
<evidence type="ECO:0000259" key="10">
    <source>
        <dbReference type="SMART" id="SM00849"/>
    </source>
</evidence>
<accession>A0A026WKI4</accession>
<evidence type="ECO:0000256" key="2">
    <source>
        <dbReference type="ARBA" id="ARBA00001947"/>
    </source>
</evidence>
<dbReference type="NCBIfam" id="TIGR03413">
    <property type="entry name" value="GSH_gloB"/>
    <property type="match status" value="1"/>
</dbReference>
<dbReference type="EMBL" id="KK107167">
    <property type="protein sequence ID" value="EZA56493.1"/>
    <property type="molecule type" value="Genomic_DNA"/>
</dbReference>
<dbReference type="OrthoDB" id="515692at2759"/>
<evidence type="ECO:0000256" key="9">
    <source>
        <dbReference type="ARBA" id="ARBA00031044"/>
    </source>
</evidence>
<dbReference type="Pfam" id="PF16123">
    <property type="entry name" value="HAGH_C"/>
    <property type="match status" value="1"/>
</dbReference>
<evidence type="ECO:0000313" key="11">
    <source>
        <dbReference type="EMBL" id="EZA56493.1"/>
    </source>
</evidence>
<evidence type="ECO:0000256" key="3">
    <source>
        <dbReference type="ARBA" id="ARBA00004963"/>
    </source>
</evidence>
<dbReference type="STRING" id="2015173.A0A026WKI4"/>
<dbReference type="OMA" id="NYIWLLQ"/>
<dbReference type="CDD" id="cd07723">
    <property type="entry name" value="hydroxyacylglutathione_hydrolase_MBL-fold"/>
    <property type="match status" value="1"/>
</dbReference>
<evidence type="ECO:0000256" key="5">
    <source>
        <dbReference type="ARBA" id="ARBA00011917"/>
    </source>
</evidence>
<keyword evidence="8" id="KW-0862">Zinc</keyword>
<evidence type="ECO:0000256" key="7">
    <source>
        <dbReference type="ARBA" id="ARBA00022801"/>
    </source>
</evidence>
<dbReference type="Proteomes" id="UP000053097">
    <property type="component" value="Unassembled WGS sequence"/>
</dbReference>
<dbReference type="GO" id="GO:0004416">
    <property type="term" value="F:hydroxyacylglutathione hydrolase activity"/>
    <property type="evidence" value="ECO:0007669"/>
    <property type="project" value="UniProtKB-EC"/>
</dbReference>
<keyword evidence="6" id="KW-0479">Metal-binding</keyword>
<reference evidence="12" key="3">
    <citation type="submission" date="2018-07" db="EMBL/GenBank/DDBJ databases">
        <authorList>
            <person name="Mckenzie S.K."/>
            <person name="Kronauer D.J.C."/>
        </authorList>
    </citation>
    <scope>NUCLEOTIDE SEQUENCE</scope>
    <source>
        <strain evidence="12">Clonal line C1</strain>
    </source>
</reference>
<keyword evidence="7 11" id="KW-0378">Hydrolase</keyword>
<dbReference type="InterPro" id="IPR036866">
    <property type="entry name" value="RibonucZ/Hydroxyglut_hydro"/>
</dbReference>
<dbReference type="EMBL" id="QOIP01000010">
    <property type="protein sequence ID" value="RLU17787.1"/>
    <property type="molecule type" value="Genomic_DNA"/>
</dbReference>
<dbReference type="Proteomes" id="UP000279307">
    <property type="component" value="Chromosome 10"/>
</dbReference>
<dbReference type="EC" id="3.1.2.6" evidence="5"/>
<comment type="catalytic activity">
    <reaction evidence="1">
        <text>an S-(2-hydroxyacyl)glutathione + H2O = a 2-hydroxy carboxylate + glutathione + H(+)</text>
        <dbReference type="Rhea" id="RHEA:21864"/>
        <dbReference type="ChEBI" id="CHEBI:15377"/>
        <dbReference type="ChEBI" id="CHEBI:15378"/>
        <dbReference type="ChEBI" id="CHEBI:57925"/>
        <dbReference type="ChEBI" id="CHEBI:58896"/>
        <dbReference type="ChEBI" id="CHEBI:71261"/>
        <dbReference type="EC" id="3.1.2.6"/>
    </reaction>
</comment>
<dbReference type="SUPFAM" id="SSF56281">
    <property type="entry name" value="Metallo-hydrolase/oxidoreductase"/>
    <property type="match status" value="1"/>
</dbReference>
<dbReference type="PANTHER" id="PTHR11935">
    <property type="entry name" value="BETA LACTAMASE DOMAIN"/>
    <property type="match status" value="1"/>
</dbReference>
<dbReference type="GO" id="GO:0019243">
    <property type="term" value="P:methylglyoxal catabolic process to D-lactate via S-lactoyl-glutathione"/>
    <property type="evidence" value="ECO:0007669"/>
    <property type="project" value="InterPro"/>
</dbReference>
<organism evidence="11 13">
    <name type="scientific">Ooceraea biroi</name>
    <name type="common">Clonal raider ant</name>
    <name type="synonym">Cerapachys biroi</name>
    <dbReference type="NCBI Taxonomy" id="2015173"/>
    <lineage>
        <taxon>Eukaryota</taxon>
        <taxon>Metazoa</taxon>
        <taxon>Ecdysozoa</taxon>
        <taxon>Arthropoda</taxon>
        <taxon>Hexapoda</taxon>
        <taxon>Insecta</taxon>
        <taxon>Pterygota</taxon>
        <taxon>Neoptera</taxon>
        <taxon>Endopterygota</taxon>
        <taxon>Hymenoptera</taxon>
        <taxon>Apocrita</taxon>
        <taxon>Aculeata</taxon>
        <taxon>Formicoidea</taxon>
        <taxon>Formicidae</taxon>
        <taxon>Dorylinae</taxon>
        <taxon>Ooceraea</taxon>
    </lineage>
</organism>
<dbReference type="FunFam" id="3.60.15.10:FF:000019">
    <property type="entry name" value="Hydroxyacylglutathione hydrolase, mitochondrial"/>
    <property type="match status" value="1"/>
</dbReference>
<sequence length="302" mass="33792">MFCQAALRACPTWLENRLTSIYFRAKSISSNGFGRSHSLSTVVDHPNMKVQILPALQDNYMYLIIDETTQEAAIVDPVDPDAVTTAVKQHNVKLTKVLTTHHHWDHAGGNGKLLKSFTGLPVYGGDDRIEAINHKITHNDVLNIGNLSVKCLATPCHTRGHICYYVTGEEQPPSVFTGDTLFAGGCGRFFEGTADQMYKALVEVLGSLPEETNVYCGHEYTANNLKFGLHVEPENQAIREKLDWAHTQRANSLPTVPSTIKDEKLTNPFMRVHETSVMQHAQQNDPVQTMSYLRREKDNFKA</sequence>
<dbReference type="PIRSF" id="PIRSF005457">
    <property type="entry name" value="Glx"/>
    <property type="match status" value="1"/>
</dbReference>
<keyword evidence="13" id="KW-1185">Reference proteome</keyword>
<dbReference type="InterPro" id="IPR017782">
    <property type="entry name" value="Hydroxyacylglutathione_Hdrlase"/>
</dbReference>
<proteinExistence type="inferred from homology"/>
<dbReference type="AlphaFoldDB" id="A0A026WKI4"/>
<dbReference type="Pfam" id="PF00753">
    <property type="entry name" value="Lactamase_B"/>
    <property type="match status" value="1"/>
</dbReference>
<evidence type="ECO:0000256" key="6">
    <source>
        <dbReference type="ARBA" id="ARBA00022723"/>
    </source>
</evidence>
<dbReference type="InterPro" id="IPR035680">
    <property type="entry name" value="Clx_II_MBL"/>
</dbReference>
<dbReference type="InterPro" id="IPR001279">
    <property type="entry name" value="Metallo-B-lactamas"/>
</dbReference>
<comment type="similarity">
    <text evidence="4">Belongs to the metallo-beta-lactamase superfamily. Glyoxalase II family.</text>
</comment>
<feature type="domain" description="Metallo-beta-lactamase" evidence="10">
    <location>
        <begin position="58"/>
        <end position="218"/>
    </location>
</feature>
<dbReference type="SMART" id="SM00849">
    <property type="entry name" value="Lactamase_B"/>
    <property type="match status" value="1"/>
</dbReference>
<dbReference type="Gene3D" id="3.60.15.10">
    <property type="entry name" value="Ribonuclease Z/Hydroxyacylglutathione hydrolase-like"/>
    <property type="match status" value="1"/>
</dbReference>
<dbReference type="PANTHER" id="PTHR11935:SF94">
    <property type="entry name" value="TENZING NORGAY, ISOFORM C"/>
    <property type="match status" value="1"/>
</dbReference>
<reference evidence="11 13" key="1">
    <citation type="journal article" date="2014" name="Curr. Biol.">
        <title>The genome of the clonal raider ant Cerapachys biroi.</title>
        <authorList>
            <person name="Oxley P.R."/>
            <person name="Ji L."/>
            <person name="Fetter-Pruneda I."/>
            <person name="McKenzie S.K."/>
            <person name="Li C."/>
            <person name="Hu H."/>
            <person name="Zhang G."/>
            <person name="Kronauer D.J."/>
        </authorList>
    </citation>
    <scope>NUCLEOTIDE SEQUENCE [LARGE SCALE GENOMIC DNA]</scope>
</reference>
<dbReference type="GO" id="GO:0046872">
    <property type="term" value="F:metal ion binding"/>
    <property type="evidence" value="ECO:0007669"/>
    <property type="project" value="UniProtKB-KW"/>
</dbReference>
<evidence type="ECO:0000256" key="8">
    <source>
        <dbReference type="ARBA" id="ARBA00022833"/>
    </source>
</evidence>
<comment type="pathway">
    <text evidence="3">Secondary metabolite metabolism; methylglyoxal degradation; (R)-lactate from methylglyoxal: step 2/2.</text>
</comment>
<evidence type="ECO:0000313" key="13">
    <source>
        <dbReference type="Proteomes" id="UP000053097"/>
    </source>
</evidence>
<reference evidence="12" key="2">
    <citation type="journal article" date="2018" name="Genome Res.">
        <title>The genomic architecture and molecular evolution of ant odorant receptors.</title>
        <authorList>
            <person name="McKenzie S.K."/>
            <person name="Kronauer D.J.C."/>
        </authorList>
    </citation>
    <scope>NUCLEOTIDE SEQUENCE [LARGE SCALE GENOMIC DNA]</scope>
    <source>
        <strain evidence="12">Clonal line C1</strain>
    </source>
</reference>